<keyword evidence="2" id="KW-0812">Transmembrane</keyword>
<evidence type="ECO:0000256" key="1">
    <source>
        <dbReference type="SAM" id="MobiDB-lite"/>
    </source>
</evidence>
<dbReference type="EMBL" id="JARJCW010000002">
    <property type="protein sequence ID" value="KAJ7228360.1"/>
    <property type="molecule type" value="Genomic_DNA"/>
</dbReference>
<feature type="chain" id="PRO_5042082270" description="Transmembrane protein" evidence="3">
    <location>
        <begin position="20"/>
        <end position="236"/>
    </location>
</feature>
<keyword evidence="5" id="KW-1185">Reference proteome</keyword>
<evidence type="ECO:0000256" key="3">
    <source>
        <dbReference type="SAM" id="SignalP"/>
    </source>
</evidence>
<dbReference type="Proteomes" id="UP001219525">
    <property type="component" value="Unassembled WGS sequence"/>
</dbReference>
<dbReference type="AlphaFoldDB" id="A0AAD7E4D3"/>
<sequence>MRPLPLAFFSLSIFYLIYAAPAPDAISSDPESTTFASTFVRPAIPASTSTSLSQIANNASSIPPSHKPTSRVKHRPGTSLSKPSGIRPGGMGPTRTGPPGPPAPPGSAPTHFHAPPPLPSPQSSPHRTSIAALVFEILGVLAAVLLLLSIARCVYIYKRTPAHDRISTILHRHQLQREMEELERNPARIRGSIEPPPPPYLRPPSYENEHTPLSRSSRRGSVSYASEIPQPQPPNG</sequence>
<reference evidence="4" key="1">
    <citation type="submission" date="2023-03" db="EMBL/GenBank/DDBJ databases">
        <title>Massive genome expansion in bonnet fungi (Mycena s.s.) driven by repeated elements and novel gene families across ecological guilds.</title>
        <authorList>
            <consortium name="Lawrence Berkeley National Laboratory"/>
            <person name="Harder C.B."/>
            <person name="Miyauchi S."/>
            <person name="Viragh M."/>
            <person name="Kuo A."/>
            <person name="Thoen E."/>
            <person name="Andreopoulos B."/>
            <person name="Lu D."/>
            <person name="Skrede I."/>
            <person name="Drula E."/>
            <person name="Henrissat B."/>
            <person name="Morin E."/>
            <person name="Kohler A."/>
            <person name="Barry K."/>
            <person name="LaButti K."/>
            <person name="Morin E."/>
            <person name="Salamov A."/>
            <person name="Lipzen A."/>
            <person name="Mereny Z."/>
            <person name="Hegedus B."/>
            <person name="Baldrian P."/>
            <person name="Stursova M."/>
            <person name="Weitz H."/>
            <person name="Taylor A."/>
            <person name="Grigoriev I.V."/>
            <person name="Nagy L.G."/>
            <person name="Martin F."/>
            <person name="Kauserud H."/>
        </authorList>
    </citation>
    <scope>NUCLEOTIDE SEQUENCE</scope>
    <source>
        <strain evidence="4">9144</strain>
    </source>
</reference>
<keyword evidence="2" id="KW-0472">Membrane</keyword>
<evidence type="ECO:0008006" key="6">
    <source>
        <dbReference type="Google" id="ProtNLM"/>
    </source>
</evidence>
<protein>
    <recommendedName>
        <fullName evidence="6">Transmembrane protein</fullName>
    </recommendedName>
</protein>
<evidence type="ECO:0000256" key="2">
    <source>
        <dbReference type="SAM" id="Phobius"/>
    </source>
</evidence>
<gene>
    <name evidence="4" type="ORF">GGX14DRAFT_612391</name>
</gene>
<comment type="caution">
    <text evidence="4">The sequence shown here is derived from an EMBL/GenBank/DDBJ whole genome shotgun (WGS) entry which is preliminary data.</text>
</comment>
<evidence type="ECO:0000313" key="5">
    <source>
        <dbReference type="Proteomes" id="UP001219525"/>
    </source>
</evidence>
<evidence type="ECO:0000313" key="4">
    <source>
        <dbReference type="EMBL" id="KAJ7228360.1"/>
    </source>
</evidence>
<feature type="region of interest" description="Disordered" evidence="1">
    <location>
        <begin position="182"/>
        <end position="236"/>
    </location>
</feature>
<feature type="region of interest" description="Disordered" evidence="1">
    <location>
        <begin position="51"/>
        <end position="126"/>
    </location>
</feature>
<keyword evidence="3" id="KW-0732">Signal</keyword>
<name>A0AAD7E4D3_9AGAR</name>
<proteinExistence type="predicted"/>
<feature type="signal peptide" evidence="3">
    <location>
        <begin position="1"/>
        <end position="19"/>
    </location>
</feature>
<feature type="compositionally biased region" description="Pro residues" evidence="1">
    <location>
        <begin position="96"/>
        <end position="107"/>
    </location>
</feature>
<organism evidence="4 5">
    <name type="scientific">Mycena pura</name>
    <dbReference type="NCBI Taxonomy" id="153505"/>
    <lineage>
        <taxon>Eukaryota</taxon>
        <taxon>Fungi</taxon>
        <taxon>Dikarya</taxon>
        <taxon>Basidiomycota</taxon>
        <taxon>Agaricomycotina</taxon>
        <taxon>Agaricomycetes</taxon>
        <taxon>Agaricomycetidae</taxon>
        <taxon>Agaricales</taxon>
        <taxon>Marasmiineae</taxon>
        <taxon>Mycenaceae</taxon>
        <taxon>Mycena</taxon>
    </lineage>
</organism>
<keyword evidence="2" id="KW-1133">Transmembrane helix</keyword>
<accession>A0AAD7E4D3</accession>
<feature type="transmembrane region" description="Helical" evidence="2">
    <location>
        <begin position="130"/>
        <end position="155"/>
    </location>
</feature>
<feature type="compositionally biased region" description="Polar residues" evidence="1">
    <location>
        <begin position="51"/>
        <end position="63"/>
    </location>
</feature>
<feature type="compositionally biased region" description="Polar residues" evidence="1">
    <location>
        <begin position="213"/>
        <end position="224"/>
    </location>
</feature>